<evidence type="ECO:0000313" key="2">
    <source>
        <dbReference type="EMBL" id="SJM61341.1"/>
    </source>
</evidence>
<dbReference type="Proteomes" id="UP000195787">
    <property type="component" value="Unassembled WGS sequence"/>
</dbReference>
<keyword evidence="3" id="KW-1185">Reference proteome</keyword>
<dbReference type="AlphaFoldDB" id="A0A1R4FZR4"/>
<dbReference type="OrthoDB" id="3775353at2"/>
<evidence type="ECO:0000256" key="1">
    <source>
        <dbReference type="SAM" id="MobiDB-lite"/>
    </source>
</evidence>
<reference evidence="2 3" key="1">
    <citation type="submission" date="2017-02" db="EMBL/GenBank/DDBJ databases">
        <authorList>
            <person name="Peterson S.W."/>
        </authorList>
    </citation>
    <scope>NUCLEOTIDE SEQUENCE [LARGE SCALE GENOMIC DNA]</scope>
    <source>
        <strain evidence="2 3">LMG 22410</strain>
    </source>
</reference>
<gene>
    <name evidence="2" type="ORF">CZ674_07645</name>
</gene>
<feature type="region of interest" description="Disordered" evidence="1">
    <location>
        <begin position="1"/>
        <end position="20"/>
    </location>
</feature>
<organism evidence="2 3">
    <name type="scientific">Agrococcus casei LMG 22410</name>
    <dbReference type="NCBI Taxonomy" id="1255656"/>
    <lineage>
        <taxon>Bacteria</taxon>
        <taxon>Bacillati</taxon>
        <taxon>Actinomycetota</taxon>
        <taxon>Actinomycetes</taxon>
        <taxon>Micrococcales</taxon>
        <taxon>Microbacteriaceae</taxon>
        <taxon>Agrococcus</taxon>
    </lineage>
</organism>
<dbReference type="RefSeq" id="WP_086991961.1">
    <property type="nucleotide sequence ID" value="NZ_FUHU01000035.1"/>
</dbReference>
<dbReference type="EMBL" id="FUHU01000035">
    <property type="protein sequence ID" value="SJM61341.1"/>
    <property type="molecule type" value="Genomic_DNA"/>
</dbReference>
<evidence type="ECO:0008006" key="4">
    <source>
        <dbReference type="Google" id="ProtNLM"/>
    </source>
</evidence>
<name>A0A1R4FZR4_9MICO</name>
<dbReference type="GeneID" id="303173088"/>
<evidence type="ECO:0000313" key="3">
    <source>
        <dbReference type="Proteomes" id="UP000195787"/>
    </source>
</evidence>
<accession>A0A1R4FZR4</accession>
<proteinExistence type="predicted"/>
<protein>
    <recommendedName>
        <fullName evidence="4">ABC transporter ATP-binding protein</fullName>
    </recommendedName>
</protein>
<sequence length="206" mass="22035">MRVEIREVTKGTSLPPTTAHFASGSVTRVVAETEQRPTVLGLIATGRMKPETGTVTIDSTESRRQLRRRIALVDAPGISEPEPNVTLGGAIAEELMYAGRPSNPVAARLWARSMNMLDSFDLPISDVDPGTRIRALVELAALRTNDDKTPIGGIVLVSPDRHGGDPHEWMRIAGLMADRGLAVLIIAGSAADLLLTEHSDTSKAKA</sequence>